<reference evidence="7 16" key="1">
    <citation type="submission" date="2017-09" db="EMBL/GenBank/DDBJ databases">
        <title>Depth-based differentiation of microbial function through sediment-hosted aquifers and enrichment of novel symbionts in the deep terrestrial subsurface.</title>
        <authorList>
            <person name="Probst A.J."/>
            <person name="Ladd B."/>
            <person name="Jarett J.K."/>
            <person name="Geller-Mcgrath D.E."/>
            <person name="Sieber C.M."/>
            <person name="Emerson J.B."/>
            <person name="Anantharaman K."/>
            <person name="Thomas B.C."/>
            <person name="Malmstrom R."/>
            <person name="Stieglmeier M."/>
            <person name="Klingl A."/>
            <person name="Woyke T."/>
            <person name="Ryan C.M."/>
            <person name="Banfield J.F."/>
        </authorList>
    </citation>
    <scope>NUCLEOTIDE SEQUENCE [LARGE SCALE GENOMIC DNA]</scope>
    <source>
        <strain evidence="9">CG02_land_8_20_14_3_00_31_209</strain>
        <strain evidence="8">CG03_land_8_20_14_0_80_31_114</strain>
        <strain evidence="10">CG17_big_fil_post_rev_8_21_14_2_50_31_73</strain>
        <strain evidence="7">CG18_big_fil_WC_8_21_14_2_50_31_19</strain>
        <strain evidence="12">CG_4_10_14_0_8_um_filter_31_133</strain>
        <strain evidence="11">CG_4_8_14_3_um_filter</strain>
        <strain evidence="13">CG_4_9_14_3_um_filter_31_125</strain>
    </source>
</reference>
<dbReference type="EMBL" id="PCUF01000018">
    <property type="protein sequence ID" value="PIN66556.1"/>
    <property type="molecule type" value="Genomic_DNA"/>
</dbReference>
<dbReference type="Proteomes" id="UP000230713">
    <property type="component" value="Unassembled WGS sequence"/>
</dbReference>
<dbReference type="EMBL" id="PFFF01000021">
    <property type="protein sequence ID" value="PIV89811.1"/>
    <property type="molecule type" value="Genomic_DNA"/>
</dbReference>
<evidence type="ECO:0000256" key="3">
    <source>
        <dbReference type="ARBA" id="ARBA00022679"/>
    </source>
</evidence>
<dbReference type="Proteomes" id="UP000230477">
    <property type="component" value="Unassembled WGS sequence"/>
</dbReference>
<comment type="cofactor">
    <cofactor evidence="1">
        <name>Mg(2+)</name>
        <dbReference type="ChEBI" id="CHEBI:18420"/>
    </cofactor>
</comment>
<dbReference type="EMBL" id="PETW01000008">
    <property type="protein sequence ID" value="PIV46608.1"/>
    <property type="molecule type" value="Genomic_DNA"/>
</dbReference>
<evidence type="ECO:0000256" key="2">
    <source>
        <dbReference type="ARBA" id="ARBA00006706"/>
    </source>
</evidence>
<evidence type="ECO:0000256" key="1">
    <source>
        <dbReference type="ARBA" id="ARBA00001946"/>
    </source>
</evidence>
<evidence type="ECO:0000256" key="4">
    <source>
        <dbReference type="ARBA" id="ARBA00022723"/>
    </source>
</evidence>
<dbReference type="PROSITE" id="PS00723">
    <property type="entry name" value="POLYPRENYL_SYNTHASE_1"/>
    <property type="match status" value="1"/>
</dbReference>
<reference evidence="14 15" key="2">
    <citation type="submission" date="2017-09" db="EMBL/GenBank/DDBJ databases">
        <title>Depth-based differentiation of microbial function through sediment-hosted aquifers and enrichment of novel symbionts in the deep terrestrial subsurface.</title>
        <authorList>
            <person name="Probst A.J."/>
            <person name="Ladd B."/>
            <person name="Jarett J.K."/>
            <person name="Geller-Mcgrath D.E."/>
            <person name="Sieber C.M.K."/>
            <person name="Emerson J.B."/>
            <person name="Anantharaman K."/>
            <person name="Thomas B.C."/>
            <person name="Malmstrom R."/>
            <person name="Stieglmeier M."/>
            <person name="Klingl A."/>
            <person name="Woyke T."/>
            <person name="Ryan C.M."/>
            <person name="Banfield J.F."/>
        </authorList>
    </citation>
    <scope>NUCLEOTIDE SEQUENCE [LARGE SCALE GENOMIC DNA]</scope>
</reference>
<sequence>MVDFLDVLAEYRELVFNKLIKEIPQKEPYGHYEILRDYPLRKGKYIRSFLLLVACEMFGGEKDKALNTAVAMQLSEEWLLIHDDIEDDSDMRRGKPVLHKLYTIPMAINAGDALYLIMTKVLQRNRNILGEDLTFEIMDIMNNTLEKTAEGQYLEIYLTQKVKDNFSDEDYYKIVEVKTCLYTIITPLVLGARIAGVPKENINFIYSAGDALGKAFQIQDDILNIVSEEKVYGKEIAGDIWEGKLTLMFAHLIRTCSAEEKAKVIEVFKKKRSYKTNEDVQFVLDLIKKYKSVDYARAKAIEFANKAREIFAKSTENISNIHKDMLLSAFEFMITRKS</sequence>
<evidence type="ECO:0000256" key="5">
    <source>
        <dbReference type="ARBA" id="ARBA00022842"/>
    </source>
</evidence>
<dbReference type="CDD" id="cd00685">
    <property type="entry name" value="Trans_IPPS_HT"/>
    <property type="match status" value="1"/>
</dbReference>
<accession>A0A2G9LJ33</accession>
<dbReference type="PROSITE" id="PS00444">
    <property type="entry name" value="POLYPRENYL_SYNTHASE_2"/>
    <property type="match status" value="1"/>
</dbReference>
<dbReference type="GO" id="GO:0008299">
    <property type="term" value="P:isoprenoid biosynthetic process"/>
    <property type="evidence" value="ECO:0007669"/>
    <property type="project" value="InterPro"/>
</dbReference>
<comment type="similarity">
    <text evidence="2 6">Belongs to the FPP/GGPP synthase family.</text>
</comment>
<dbReference type="Proteomes" id="UP000229789">
    <property type="component" value="Unassembled WGS sequence"/>
</dbReference>
<evidence type="ECO:0000313" key="10">
    <source>
        <dbReference type="EMBL" id="PIV89811.1"/>
    </source>
</evidence>
<comment type="caution">
    <text evidence="7">The sequence shown here is derived from an EMBL/GenBank/DDBJ whole genome shotgun (WGS) entry which is preliminary data.</text>
</comment>
<evidence type="ECO:0000256" key="6">
    <source>
        <dbReference type="RuleBase" id="RU004466"/>
    </source>
</evidence>
<dbReference type="EMBL" id="PFMG01000033">
    <property type="protein sequence ID" value="PIY99825.1"/>
    <property type="molecule type" value="Genomic_DNA"/>
</dbReference>
<dbReference type="EMBL" id="PFUW01000019">
    <property type="protein sequence ID" value="PJB04081.1"/>
    <property type="molecule type" value="Genomic_DNA"/>
</dbReference>
<evidence type="ECO:0000313" key="11">
    <source>
        <dbReference type="EMBL" id="PIX28113.1"/>
    </source>
</evidence>
<organism evidence="7 16">
    <name type="scientific">Huberarchaeum crystalense</name>
    <dbReference type="NCBI Taxonomy" id="2014257"/>
    <lineage>
        <taxon>Archaea</taxon>
        <taxon>Candidatus Huberarchaeota</taxon>
        <taxon>Candidatus Huberarchaeia</taxon>
        <taxon>Candidatus Huberarchaeales</taxon>
        <taxon>Candidatus Huberarchaeaceae</taxon>
        <taxon>Candidatus Huberarchaeum</taxon>
    </lineage>
</organism>
<keyword evidence="4" id="KW-0479">Metal-binding</keyword>
<evidence type="ECO:0000313" key="15">
    <source>
        <dbReference type="Proteomes" id="UP000228888"/>
    </source>
</evidence>
<dbReference type="EMBL" id="PFIH01000028">
    <property type="protein sequence ID" value="PIX28113.1"/>
    <property type="molecule type" value="Genomic_DNA"/>
</dbReference>
<accession>A0A2H9N2P8</accession>
<accession>A0A2H9M1R6</accession>
<dbReference type="SFLD" id="SFLDS00005">
    <property type="entry name" value="Isoprenoid_Synthase_Type_I"/>
    <property type="match status" value="1"/>
</dbReference>
<evidence type="ECO:0000313" key="8">
    <source>
        <dbReference type="EMBL" id="PIV13503.1"/>
    </source>
</evidence>
<evidence type="ECO:0000313" key="7">
    <source>
        <dbReference type="EMBL" id="PIN66556.1"/>
    </source>
</evidence>
<dbReference type="AlphaFoldDB" id="A0A2G9LJ33"/>
<evidence type="ECO:0000313" key="14">
    <source>
        <dbReference type="Proteomes" id="UP000228874"/>
    </source>
</evidence>
<dbReference type="Proteomes" id="UP000228874">
    <property type="component" value="Unassembled WGS sequence"/>
</dbReference>
<dbReference type="Proteomes" id="UP000231449">
    <property type="component" value="Unassembled WGS sequence"/>
</dbReference>
<accession>A0A2H9M9M5</accession>
<accession>A0A2H9QSD7</accession>
<dbReference type="PANTHER" id="PTHR12001:SF85">
    <property type="entry name" value="SHORT CHAIN ISOPRENYL DIPHOSPHATE SYNTHASE"/>
    <property type="match status" value="1"/>
</dbReference>
<gene>
    <name evidence="13" type="ORF">CO124_01230</name>
    <name evidence="9" type="ORF">COS22_00390</name>
    <name evidence="8" type="ORF">COS45_02570</name>
    <name evidence="10" type="ORF">COW47_00795</name>
    <name evidence="7" type="ORF">COW69_01635</name>
    <name evidence="12" type="ORF">COY63_01455</name>
    <name evidence="11" type="ORF">COZ66_01225</name>
</gene>
<evidence type="ECO:0000313" key="16">
    <source>
        <dbReference type="Proteomes" id="UP000229789"/>
    </source>
</evidence>
<proteinExistence type="inferred from homology"/>
<dbReference type="InterPro" id="IPR033749">
    <property type="entry name" value="Polyprenyl_synt_CS"/>
</dbReference>
<accession>A0A2H9P9W3</accession>
<dbReference type="GO" id="GO:0004659">
    <property type="term" value="F:prenyltransferase activity"/>
    <property type="evidence" value="ECO:0007669"/>
    <property type="project" value="InterPro"/>
</dbReference>
<dbReference type="InterPro" id="IPR000092">
    <property type="entry name" value="Polyprenyl_synt"/>
</dbReference>
<evidence type="ECO:0000313" key="13">
    <source>
        <dbReference type="EMBL" id="PJB04081.1"/>
    </source>
</evidence>
<evidence type="ECO:0000313" key="12">
    <source>
        <dbReference type="EMBL" id="PIY99825.1"/>
    </source>
</evidence>
<dbReference type="Proteomes" id="UP000228989">
    <property type="component" value="Unassembled WGS sequence"/>
</dbReference>
<dbReference type="InterPro" id="IPR008949">
    <property type="entry name" value="Isoprenoid_synthase_dom_sf"/>
</dbReference>
<evidence type="ECO:0000313" key="9">
    <source>
        <dbReference type="EMBL" id="PIV46608.1"/>
    </source>
</evidence>
<dbReference type="SUPFAM" id="SSF48576">
    <property type="entry name" value="Terpenoid synthases"/>
    <property type="match status" value="1"/>
</dbReference>
<protein>
    <submittedName>
        <fullName evidence="7">Geranylgeranyl diphosphate synthase</fullName>
    </submittedName>
</protein>
<name>A0A2G9LJ33_HUBC1</name>
<keyword evidence="3 6" id="KW-0808">Transferase</keyword>
<dbReference type="EMBL" id="PEUT01000061">
    <property type="protein sequence ID" value="PIV13503.1"/>
    <property type="molecule type" value="Genomic_DNA"/>
</dbReference>
<dbReference type="Proteomes" id="UP000228888">
    <property type="component" value="Unassembled WGS sequence"/>
</dbReference>
<accession>A0A2H9MMN7</accession>
<keyword evidence="5" id="KW-0460">Magnesium</keyword>
<dbReference type="Pfam" id="PF00348">
    <property type="entry name" value="polyprenyl_synt"/>
    <property type="match status" value="1"/>
</dbReference>
<dbReference type="SFLD" id="SFLDG01017">
    <property type="entry name" value="Polyprenyl_Transferase_Like"/>
    <property type="match status" value="1"/>
</dbReference>
<dbReference type="Gene3D" id="1.10.600.10">
    <property type="entry name" value="Farnesyl Diphosphate Synthase"/>
    <property type="match status" value="1"/>
</dbReference>
<dbReference type="PANTHER" id="PTHR12001">
    <property type="entry name" value="GERANYLGERANYL PYROPHOSPHATE SYNTHASE"/>
    <property type="match status" value="1"/>
</dbReference>
<dbReference type="GO" id="GO:0046872">
    <property type="term" value="F:metal ion binding"/>
    <property type="evidence" value="ECO:0007669"/>
    <property type="project" value="UniProtKB-KW"/>
</dbReference>